<proteinExistence type="predicted"/>
<organism evidence="1 2">
    <name type="scientific">Lysinibacillus pakistanensis</name>
    <dbReference type="NCBI Taxonomy" id="759811"/>
    <lineage>
        <taxon>Bacteria</taxon>
        <taxon>Bacillati</taxon>
        <taxon>Bacillota</taxon>
        <taxon>Bacilli</taxon>
        <taxon>Bacillales</taxon>
        <taxon>Bacillaceae</taxon>
        <taxon>Lysinibacillus</taxon>
    </lineage>
</organism>
<name>A0AAX3WXT9_9BACI</name>
<dbReference type="RefSeq" id="WP_283870306.1">
    <property type="nucleotide sequence ID" value="NZ_CP045835.1"/>
</dbReference>
<dbReference type="EMBL" id="CP126101">
    <property type="protein sequence ID" value="WHY51808.1"/>
    <property type="molecule type" value="Genomic_DNA"/>
</dbReference>
<reference evidence="1" key="1">
    <citation type="submission" date="2023-05" db="EMBL/GenBank/DDBJ databases">
        <title>Comparative genomics of Bacillaceae isolates and their secondary metabolite potential.</title>
        <authorList>
            <person name="Song L."/>
            <person name="Nielsen L.J."/>
            <person name="Mohite O."/>
            <person name="Xu X."/>
            <person name="Weber T."/>
            <person name="Kovacs A.T."/>
        </authorList>
    </citation>
    <scope>NUCLEOTIDE SEQUENCE</scope>
    <source>
        <strain evidence="1">LY1</strain>
    </source>
</reference>
<evidence type="ECO:0008006" key="3">
    <source>
        <dbReference type="Google" id="ProtNLM"/>
    </source>
</evidence>
<accession>A0AAX3WXT9</accession>
<dbReference type="Proteomes" id="UP001178322">
    <property type="component" value="Chromosome"/>
</dbReference>
<sequence>MWVITVFEQKDVRIFEYTNKKEATQALQHFKKNAVLSYTK</sequence>
<evidence type="ECO:0000313" key="2">
    <source>
        <dbReference type="Proteomes" id="UP001178322"/>
    </source>
</evidence>
<protein>
    <recommendedName>
        <fullName evidence="3">AP2-like integrase N-terminal domain-containing protein</fullName>
    </recommendedName>
</protein>
<dbReference type="AlphaFoldDB" id="A0AAX3WXT9"/>
<evidence type="ECO:0000313" key="1">
    <source>
        <dbReference type="EMBL" id="WHY51808.1"/>
    </source>
</evidence>
<gene>
    <name evidence="1" type="ORF">QNH24_00790</name>
</gene>